<sequence length="687" mass="77942">MAYSSGLSDLKLEISISRWYQRSGRMADALHEYQTKRLVRSPSSTEPSKSIHRAPKIRAYRLLYVLTQKLASGSKAHLRATKLLQDTLNQATVLSPVQRLPTEIVELIFLHMIDLFSQDSLSHPLRIPHDLPWAISQVCAQWRCIALAAPTLWSHLPMISFDSRGRLSNFPKKRTAFLSEMLKRSGTSFLTFRMSLPKNAIEIQPHAKPIIELLLRHSTRWRNISLNVPSDSFFFFKGAKGQVPSLRTLYWSTLEDDWEGLSPRLQTLEIDLFSHAPELRNVSLHHPASIRLLLPPTARVVHCQSRGTTEQLVDVLTCSWASLQSLNVDFVRFPQADGGQRLLKEALFPRLQQLRVGHANPDPERTFQKYILDRLTAPALSELVEASSSLMYPALRSMLYRSRVTSSNPPSTLLTRLCLRTAFEAGKLTKILRLTPLLTHLNVSCPPALDLVGLAKGGKDGWILVPQLQVCALSVNAAFPAEDIKFLFILALTRCELFTLDLDKIELVEPVCDDQEVRKRMGALYVSGPQVTQAMFEMWEETENVKSLRTLHDEVVENLKAETSADVVIKHTIQLLEQPSGILKTLNLIVYTHHKQSALSRPDPFTKLGELAEQILDNWVGLLQLEGSTFPLTWVVHGDWLMFVLRDSELRKSGKLQDPIRMTYGLLRKDIRSSDRLWPIPGQLFEF</sequence>
<proteinExistence type="predicted"/>
<dbReference type="HOGENOM" id="CLU_400636_0_0_1"/>
<dbReference type="OrthoDB" id="3365698at2759"/>
<protein>
    <recommendedName>
        <fullName evidence="3">F-box domain-containing protein</fullName>
    </recommendedName>
</protein>
<reference evidence="2" key="1">
    <citation type="journal article" date="2014" name="Proc. Natl. Acad. Sci. U.S.A.">
        <title>Extensive sampling of basidiomycete genomes demonstrates inadequacy of the white-rot/brown-rot paradigm for wood decay fungi.</title>
        <authorList>
            <person name="Riley R."/>
            <person name="Salamov A.A."/>
            <person name="Brown D.W."/>
            <person name="Nagy L.G."/>
            <person name="Floudas D."/>
            <person name="Held B.W."/>
            <person name="Levasseur A."/>
            <person name="Lombard V."/>
            <person name="Morin E."/>
            <person name="Otillar R."/>
            <person name="Lindquist E.A."/>
            <person name="Sun H."/>
            <person name="LaButti K.M."/>
            <person name="Schmutz J."/>
            <person name="Jabbour D."/>
            <person name="Luo H."/>
            <person name="Baker S.E."/>
            <person name="Pisabarro A.G."/>
            <person name="Walton J.D."/>
            <person name="Blanchette R.A."/>
            <person name="Henrissat B."/>
            <person name="Martin F."/>
            <person name="Cullen D."/>
            <person name="Hibbett D.S."/>
            <person name="Grigoriev I.V."/>
        </authorList>
    </citation>
    <scope>NUCLEOTIDE SEQUENCE [LARGE SCALE GENOMIC DNA]</scope>
    <source>
        <strain evidence="2">CBS 339.88</strain>
    </source>
</reference>
<dbReference type="AlphaFoldDB" id="A0A067TD33"/>
<dbReference type="EMBL" id="KL142371">
    <property type="protein sequence ID" value="KDR81051.1"/>
    <property type="molecule type" value="Genomic_DNA"/>
</dbReference>
<dbReference type="Proteomes" id="UP000027222">
    <property type="component" value="Unassembled WGS sequence"/>
</dbReference>
<evidence type="ECO:0008006" key="3">
    <source>
        <dbReference type="Google" id="ProtNLM"/>
    </source>
</evidence>
<keyword evidence="2" id="KW-1185">Reference proteome</keyword>
<gene>
    <name evidence="1" type="ORF">GALMADRAFT_153414</name>
</gene>
<accession>A0A067TD33</accession>
<evidence type="ECO:0000313" key="1">
    <source>
        <dbReference type="EMBL" id="KDR81051.1"/>
    </source>
</evidence>
<name>A0A067TD33_GALM3</name>
<evidence type="ECO:0000313" key="2">
    <source>
        <dbReference type="Proteomes" id="UP000027222"/>
    </source>
</evidence>
<organism evidence="1 2">
    <name type="scientific">Galerina marginata (strain CBS 339.88)</name>
    <dbReference type="NCBI Taxonomy" id="685588"/>
    <lineage>
        <taxon>Eukaryota</taxon>
        <taxon>Fungi</taxon>
        <taxon>Dikarya</taxon>
        <taxon>Basidiomycota</taxon>
        <taxon>Agaricomycotina</taxon>
        <taxon>Agaricomycetes</taxon>
        <taxon>Agaricomycetidae</taxon>
        <taxon>Agaricales</taxon>
        <taxon>Agaricineae</taxon>
        <taxon>Strophariaceae</taxon>
        <taxon>Galerina</taxon>
    </lineage>
</organism>